<name>A0A375GMK5_9BURK</name>
<dbReference type="RefSeq" id="WP_063239107.1">
    <property type="nucleotide sequence ID" value="NZ_CP069809.1"/>
</dbReference>
<proteinExistence type="predicted"/>
<evidence type="ECO:0000313" key="5">
    <source>
        <dbReference type="Proteomes" id="UP000623307"/>
    </source>
</evidence>
<organism evidence="2 4">
    <name type="scientific">Cupriavidus oxalaticus</name>
    <dbReference type="NCBI Taxonomy" id="96344"/>
    <lineage>
        <taxon>Bacteria</taxon>
        <taxon>Pseudomonadati</taxon>
        <taxon>Pseudomonadota</taxon>
        <taxon>Betaproteobacteria</taxon>
        <taxon>Burkholderiales</taxon>
        <taxon>Burkholderiaceae</taxon>
        <taxon>Cupriavidus</taxon>
    </lineage>
</organism>
<protein>
    <submittedName>
        <fullName evidence="2">Uncharacterized protein</fullName>
    </submittedName>
</protein>
<dbReference type="GeneID" id="303489334"/>
<evidence type="ECO:0000313" key="2">
    <source>
        <dbReference type="EMBL" id="SPC08352.1"/>
    </source>
</evidence>
<sequence>MRNLRRCVAQFRRQRADLCRKERPLGDTGNLTGTYTSGTRVCDLKGTVVLATPASAKNLYVVDVEPSVSPQPGNTGCALSTGVPHKGYAAIRFAPVDGAIVVNSNTRYLRTLLMVARTGTGGYFMTQMSRQ</sequence>
<dbReference type="EMBL" id="OGUS01000092">
    <property type="protein sequence ID" value="SPC08352.1"/>
    <property type="molecule type" value="Genomic_DNA"/>
</dbReference>
<gene>
    <name evidence="3" type="ORF">CO2235_MP80102</name>
    <name evidence="2" type="ORF">CO2235_U840092</name>
    <name evidence="1" type="ORF">JTE92_07380</name>
</gene>
<dbReference type="EMBL" id="OGUS01000143">
    <property type="protein sequence ID" value="SPC24222.1"/>
    <property type="molecule type" value="Genomic_DNA"/>
</dbReference>
<evidence type="ECO:0000313" key="1">
    <source>
        <dbReference type="EMBL" id="QRQ90486.1"/>
    </source>
</evidence>
<reference evidence="1 5" key="3">
    <citation type="submission" date="2021-02" db="EMBL/GenBank/DDBJ databases">
        <title>Complete Genome Sequence of Cupriavidus oxalaticus Strain Ox1, a Soil Oxalate-Degrading Species.</title>
        <authorList>
            <person name="Palmieri F."/>
            <person name="Udriet P."/>
            <person name="Deuasquier M."/>
            <person name="Beaudoing E."/>
            <person name="Johnson S.L."/>
            <person name="Davenport K.W."/>
            <person name="Chain P.S."/>
            <person name="Bindschedler S."/>
            <person name="Junier P."/>
        </authorList>
    </citation>
    <scope>NUCLEOTIDE SEQUENCE [LARGE SCALE GENOMIC DNA]</scope>
    <source>
        <strain evidence="1 5">Ox1</strain>
    </source>
</reference>
<evidence type="ECO:0000313" key="3">
    <source>
        <dbReference type="EMBL" id="SPC24222.1"/>
    </source>
</evidence>
<reference evidence="4" key="2">
    <citation type="submission" date="2018-01" db="EMBL/GenBank/DDBJ databases">
        <authorList>
            <person name="Gaut B.S."/>
            <person name="Morton B.R."/>
            <person name="Clegg M.T."/>
            <person name="Duvall M.R."/>
        </authorList>
    </citation>
    <scope>NUCLEOTIDE SEQUENCE [LARGE SCALE GENOMIC DNA]</scope>
</reference>
<geneLocation type="plasmid" evidence="4">
    <name>co2235_mp</name>
</geneLocation>
<evidence type="ECO:0000313" key="4">
    <source>
        <dbReference type="Proteomes" id="UP000256862"/>
    </source>
</evidence>
<dbReference type="EMBL" id="CP069811">
    <property type="protein sequence ID" value="QRQ90486.1"/>
    <property type="molecule type" value="Genomic_DNA"/>
</dbReference>
<keyword evidence="5" id="KW-1185">Reference proteome</keyword>
<dbReference type="Proteomes" id="UP000256862">
    <property type="component" value="Plasmid CO2235_mp"/>
</dbReference>
<accession>A0A375GMK5</accession>
<dbReference type="AlphaFoldDB" id="A0A375GMK5"/>
<dbReference type="Proteomes" id="UP000623307">
    <property type="component" value="Chromosome 1"/>
</dbReference>
<reference evidence="2 4" key="1">
    <citation type="submission" date="2018-01" db="EMBL/GenBank/DDBJ databases">
        <authorList>
            <person name="Clerissi C."/>
        </authorList>
    </citation>
    <scope>NUCLEOTIDE SEQUENCE</scope>
    <source>
        <strain evidence="2">Cupriavidus oxalaticus LMG 2235</strain>
        <plasmid evidence="4">co2235_mp</plasmid>
    </source>
</reference>